<comment type="caution">
    <text evidence="2">The sequence shown here is derived from an EMBL/GenBank/DDBJ whole genome shotgun (WGS) entry which is preliminary data.</text>
</comment>
<reference evidence="2 3" key="1">
    <citation type="submission" date="2015-12" db="EMBL/GenBank/DDBJ databases">
        <title>Draft genome sequence of Moniliophthora roreri, the causal agent of frosty pod rot of cacao.</title>
        <authorList>
            <person name="Aime M.C."/>
            <person name="Diaz-Valderrama J.R."/>
            <person name="Kijpornyongpan T."/>
            <person name="Phillips-Mora W."/>
        </authorList>
    </citation>
    <scope>NUCLEOTIDE SEQUENCE [LARGE SCALE GENOMIC DNA]</scope>
    <source>
        <strain evidence="2 3">MCA 2952</strain>
    </source>
</reference>
<organism evidence="2 3">
    <name type="scientific">Moniliophthora roreri</name>
    <name type="common">Frosty pod rot fungus</name>
    <name type="synonym">Monilia roreri</name>
    <dbReference type="NCBI Taxonomy" id="221103"/>
    <lineage>
        <taxon>Eukaryota</taxon>
        <taxon>Fungi</taxon>
        <taxon>Dikarya</taxon>
        <taxon>Basidiomycota</taxon>
        <taxon>Agaricomycotina</taxon>
        <taxon>Agaricomycetes</taxon>
        <taxon>Agaricomycetidae</taxon>
        <taxon>Agaricales</taxon>
        <taxon>Marasmiineae</taxon>
        <taxon>Marasmiaceae</taxon>
        <taxon>Moniliophthora</taxon>
    </lineage>
</organism>
<proteinExistence type="predicted"/>
<feature type="region of interest" description="Disordered" evidence="1">
    <location>
        <begin position="1"/>
        <end position="41"/>
    </location>
</feature>
<feature type="region of interest" description="Disordered" evidence="1">
    <location>
        <begin position="134"/>
        <end position="236"/>
    </location>
</feature>
<dbReference type="EMBL" id="LATX01002388">
    <property type="protein sequence ID" value="KTB30333.1"/>
    <property type="molecule type" value="Genomic_DNA"/>
</dbReference>
<feature type="compositionally biased region" description="Basic and acidic residues" evidence="1">
    <location>
        <begin position="152"/>
        <end position="191"/>
    </location>
</feature>
<sequence length="236" mass="24953">MTSRAARQFFSSSLRSAARPAFRAQHAGRRGMSSTPQEVKKGSDMPWIIGSAVVFGPAVSTLLPLDASGNLSGQPLPLQLLYLVSPSSRKTAPHVAHDKHDKHGHGSQSHAPLPMKDDEGTVADVSGSVAKAEACPVAEDAPQSDAAPTEQVEAKEDKSKEDKPEEKSEGKSEDKSEEKKSAPLEKEKKGGEVQFKNPAGAKSDPGPTNQGEARTASVGHEAPKTLDEKVEESSSK</sequence>
<name>A0A0W0F1X9_MONRR</name>
<dbReference type="Proteomes" id="UP000054988">
    <property type="component" value="Unassembled WGS sequence"/>
</dbReference>
<protein>
    <submittedName>
        <fullName evidence="2">Uncharacterized protein</fullName>
    </submittedName>
</protein>
<gene>
    <name evidence="2" type="ORF">WG66_17091</name>
</gene>
<feature type="compositionally biased region" description="Basic and acidic residues" evidence="1">
    <location>
        <begin position="221"/>
        <end position="236"/>
    </location>
</feature>
<feature type="region of interest" description="Disordered" evidence="1">
    <location>
        <begin position="89"/>
        <end position="121"/>
    </location>
</feature>
<evidence type="ECO:0000313" key="2">
    <source>
        <dbReference type="EMBL" id="KTB30333.1"/>
    </source>
</evidence>
<feature type="compositionally biased region" description="Polar residues" evidence="1">
    <location>
        <begin position="1"/>
        <end position="15"/>
    </location>
</feature>
<accession>A0A0W0F1X9</accession>
<evidence type="ECO:0000256" key="1">
    <source>
        <dbReference type="SAM" id="MobiDB-lite"/>
    </source>
</evidence>
<dbReference type="AlphaFoldDB" id="A0A0W0F1X9"/>
<evidence type="ECO:0000313" key="3">
    <source>
        <dbReference type="Proteomes" id="UP000054988"/>
    </source>
</evidence>